<accession>X1G641</accession>
<dbReference type="AlphaFoldDB" id="X1G641"/>
<protein>
    <submittedName>
        <fullName evidence="1">Uncharacterized protein</fullName>
    </submittedName>
</protein>
<gene>
    <name evidence="1" type="ORF">S03H2_18206</name>
</gene>
<organism evidence="1">
    <name type="scientific">marine sediment metagenome</name>
    <dbReference type="NCBI Taxonomy" id="412755"/>
    <lineage>
        <taxon>unclassified sequences</taxon>
        <taxon>metagenomes</taxon>
        <taxon>ecological metagenomes</taxon>
    </lineage>
</organism>
<name>X1G641_9ZZZZ</name>
<reference evidence="1" key="1">
    <citation type="journal article" date="2014" name="Front. Microbiol.">
        <title>High frequency of phylogenetically diverse reductive dehalogenase-homologous genes in deep subseafloor sedimentary metagenomes.</title>
        <authorList>
            <person name="Kawai M."/>
            <person name="Futagami T."/>
            <person name="Toyoda A."/>
            <person name="Takaki Y."/>
            <person name="Nishi S."/>
            <person name="Hori S."/>
            <person name="Arai W."/>
            <person name="Tsubouchi T."/>
            <person name="Morono Y."/>
            <person name="Uchiyama I."/>
            <person name="Ito T."/>
            <person name="Fujiyama A."/>
            <person name="Inagaki F."/>
            <person name="Takami H."/>
        </authorList>
    </citation>
    <scope>NUCLEOTIDE SEQUENCE</scope>
    <source>
        <strain evidence="1">Expedition CK06-06</strain>
    </source>
</reference>
<feature type="non-terminal residue" evidence="1">
    <location>
        <position position="62"/>
    </location>
</feature>
<dbReference type="EMBL" id="BARU01009437">
    <property type="protein sequence ID" value="GAH36994.1"/>
    <property type="molecule type" value="Genomic_DNA"/>
</dbReference>
<comment type="caution">
    <text evidence="1">The sequence shown here is derived from an EMBL/GenBank/DDBJ whole genome shotgun (WGS) entry which is preliminary data.</text>
</comment>
<evidence type="ECO:0000313" key="1">
    <source>
        <dbReference type="EMBL" id="GAH36994.1"/>
    </source>
</evidence>
<sequence length="62" mass="6564">MVDFPDQGARLSKGNGVLQSLDVNSGTFAMETKDVQADTSGGSEDKCTIAFRSHDAWDGQNG</sequence>
<proteinExistence type="predicted"/>